<feature type="transmembrane region" description="Helical" evidence="6">
    <location>
        <begin position="87"/>
        <end position="117"/>
    </location>
</feature>
<keyword evidence="8" id="KW-1185">Reference proteome</keyword>
<gene>
    <name evidence="7" type="ORF">GO621_09955</name>
</gene>
<feature type="transmembrane region" description="Helical" evidence="6">
    <location>
        <begin position="153"/>
        <end position="173"/>
    </location>
</feature>
<keyword evidence="7" id="KW-0808">Transferase</keyword>
<dbReference type="GO" id="GO:0009247">
    <property type="term" value="P:glycolipid biosynthetic process"/>
    <property type="evidence" value="ECO:0007669"/>
    <property type="project" value="TreeGrafter"/>
</dbReference>
<comment type="subcellular location">
    <subcellularLocation>
        <location evidence="1">Membrane</location>
        <topology evidence="1">Multi-pass membrane protein</topology>
    </subcellularLocation>
</comment>
<feature type="transmembrane region" description="Helical" evidence="6">
    <location>
        <begin position="39"/>
        <end position="56"/>
    </location>
</feature>
<dbReference type="InterPro" id="IPR000537">
    <property type="entry name" value="UbiA_prenyltransferase"/>
</dbReference>
<name>A0A7K1SXW9_9SPHI</name>
<feature type="transmembrane region" description="Helical" evidence="6">
    <location>
        <begin position="202"/>
        <end position="222"/>
    </location>
</feature>
<keyword evidence="4 6" id="KW-1133">Transmembrane helix</keyword>
<dbReference type="EMBL" id="WPIK01000008">
    <property type="protein sequence ID" value="MVN21860.1"/>
    <property type="molecule type" value="Genomic_DNA"/>
</dbReference>
<dbReference type="PANTHER" id="PTHR11048:SF5">
    <property type="entry name" value="DECAPRENYL-PHOSPHATE PHOSPHORIBOSYLTRANSFERASE"/>
    <property type="match status" value="1"/>
</dbReference>
<dbReference type="AlphaFoldDB" id="A0A7K1SXW9"/>
<feature type="transmembrane region" description="Helical" evidence="6">
    <location>
        <begin position="234"/>
        <end position="250"/>
    </location>
</feature>
<keyword evidence="5 6" id="KW-0472">Membrane</keyword>
<dbReference type="GO" id="GO:0016765">
    <property type="term" value="F:transferase activity, transferring alkyl or aryl (other than methyl) groups"/>
    <property type="evidence" value="ECO:0007669"/>
    <property type="project" value="InterPro"/>
</dbReference>
<comment type="caution">
    <text evidence="7">The sequence shown here is derived from an EMBL/GenBank/DDBJ whole genome shotgun (WGS) entry which is preliminary data.</text>
</comment>
<dbReference type="InterPro" id="IPR044878">
    <property type="entry name" value="UbiA_sf"/>
</dbReference>
<feature type="transmembrane region" description="Helical" evidence="6">
    <location>
        <begin position="271"/>
        <end position="289"/>
    </location>
</feature>
<keyword evidence="3 6" id="KW-0812">Transmembrane</keyword>
<proteinExistence type="predicted"/>
<dbReference type="RefSeq" id="WP_157566572.1">
    <property type="nucleotide sequence ID" value="NZ_WPIK01000008.1"/>
</dbReference>
<protein>
    <submittedName>
        <fullName evidence="7">Prenyltransferase</fullName>
    </submittedName>
</protein>
<evidence type="ECO:0000256" key="4">
    <source>
        <dbReference type="ARBA" id="ARBA00022989"/>
    </source>
</evidence>
<evidence type="ECO:0000313" key="7">
    <source>
        <dbReference type="EMBL" id="MVN21860.1"/>
    </source>
</evidence>
<dbReference type="Pfam" id="PF01040">
    <property type="entry name" value="UbiA"/>
    <property type="match status" value="1"/>
</dbReference>
<feature type="transmembrane region" description="Helical" evidence="6">
    <location>
        <begin position="14"/>
        <end position="32"/>
    </location>
</feature>
<evidence type="ECO:0000256" key="6">
    <source>
        <dbReference type="SAM" id="Phobius"/>
    </source>
</evidence>
<evidence type="ECO:0000256" key="1">
    <source>
        <dbReference type="ARBA" id="ARBA00004141"/>
    </source>
</evidence>
<keyword evidence="2" id="KW-1003">Cell membrane</keyword>
<evidence type="ECO:0000313" key="8">
    <source>
        <dbReference type="Proteomes" id="UP000462014"/>
    </source>
</evidence>
<dbReference type="Gene3D" id="1.10.357.140">
    <property type="entry name" value="UbiA prenyltransferase"/>
    <property type="match status" value="1"/>
</dbReference>
<accession>A0A7K1SXW9</accession>
<sequence length="290" mass="33459">MVKKYLPLLRVSHYLKNFYIFLPLFFSGEILISEKLFKSLPVFFSFCLVASSIYIFNDLMDIEFDLKHPIKKNRPIPSGMISKFEAYFLTFILFFTAVAIAYTVSSKVLIVIIGYFLLNILYSVKLKNFALIDVTIVSIGFNLRVIAGGLATGIIISKWLMVMVFLLSMFQALSKRMDDLYLMAKDSNSQLRRSIHGYNIEFLQIVLSMLTGVLLVCYIMYIISPEIIFRLGEYSYFTTVFVLLGLLRYLQFTFVKKASGSPVKILSNDKFIQLCILFWLITFATLIYLK</sequence>
<dbReference type="CDD" id="cd13963">
    <property type="entry name" value="PT_UbiA_2"/>
    <property type="match status" value="1"/>
</dbReference>
<reference evidence="7 8" key="1">
    <citation type="submission" date="2019-12" db="EMBL/GenBank/DDBJ databases">
        <title>Mucilaginibacter sp. HMF7410 genome sequencing and assembly.</title>
        <authorList>
            <person name="Kang H."/>
            <person name="Cha I."/>
            <person name="Kim H."/>
            <person name="Joh K."/>
        </authorList>
    </citation>
    <scope>NUCLEOTIDE SEQUENCE [LARGE SCALE GENOMIC DNA]</scope>
    <source>
        <strain evidence="7 8">HMF7410</strain>
    </source>
</reference>
<dbReference type="Proteomes" id="UP000462014">
    <property type="component" value="Unassembled WGS sequence"/>
</dbReference>
<organism evidence="7 8">
    <name type="scientific">Mucilaginibacter arboris</name>
    <dbReference type="NCBI Taxonomy" id="2682090"/>
    <lineage>
        <taxon>Bacteria</taxon>
        <taxon>Pseudomonadati</taxon>
        <taxon>Bacteroidota</taxon>
        <taxon>Sphingobacteriia</taxon>
        <taxon>Sphingobacteriales</taxon>
        <taxon>Sphingobacteriaceae</taxon>
        <taxon>Mucilaginibacter</taxon>
    </lineage>
</organism>
<evidence type="ECO:0000256" key="3">
    <source>
        <dbReference type="ARBA" id="ARBA00022692"/>
    </source>
</evidence>
<evidence type="ECO:0000256" key="5">
    <source>
        <dbReference type="ARBA" id="ARBA00023136"/>
    </source>
</evidence>
<dbReference type="GO" id="GO:0005886">
    <property type="term" value="C:plasma membrane"/>
    <property type="evidence" value="ECO:0007669"/>
    <property type="project" value="TreeGrafter"/>
</dbReference>
<dbReference type="InterPro" id="IPR039653">
    <property type="entry name" value="Prenyltransferase"/>
</dbReference>
<dbReference type="PANTHER" id="PTHR11048">
    <property type="entry name" value="PRENYLTRANSFERASES"/>
    <property type="match status" value="1"/>
</dbReference>
<evidence type="ECO:0000256" key="2">
    <source>
        <dbReference type="ARBA" id="ARBA00022475"/>
    </source>
</evidence>